<evidence type="ECO:0000313" key="3">
    <source>
        <dbReference type="Proteomes" id="UP000252081"/>
    </source>
</evidence>
<dbReference type="PANTHER" id="PTHR38474">
    <property type="entry name" value="SLR0299 PROTEIN"/>
    <property type="match status" value="1"/>
</dbReference>
<dbReference type="EMBL" id="QNQU01000004">
    <property type="protein sequence ID" value="RBQ09883.1"/>
    <property type="molecule type" value="Genomic_DNA"/>
</dbReference>
<dbReference type="InterPro" id="IPR023213">
    <property type="entry name" value="CAT-like_dom_sf"/>
</dbReference>
<dbReference type="GO" id="GO:0008811">
    <property type="term" value="F:chloramphenicol O-acetyltransferase activity"/>
    <property type="evidence" value="ECO:0007669"/>
    <property type="project" value="InterPro"/>
</dbReference>
<organism evidence="2 3">
    <name type="scientific">Pedobacter miscanthi</name>
    <dbReference type="NCBI Taxonomy" id="2259170"/>
    <lineage>
        <taxon>Bacteria</taxon>
        <taxon>Pseudomonadati</taxon>
        <taxon>Bacteroidota</taxon>
        <taxon>Sphingobacteriia</taxon>
        <taxon>Sphingobacteriales</taxon>
        <taxon>Sphingobacteriaceae</taxon>
        <taxon>Pedobacter</taxon>
    </lineage>
</organism>
<dbReference type="PIRSF" id="PIRSF000440">
    <property type="entry name" value="CAT"/>
    <property type="match status" value="1"/>
</dbReference>
<evidence type="ECO:0000256" key="1">
    <source>
        <dbReference type="PIRSR" id="PIRSR000440-1"/>
    </source>
</evidence>
<dbReference type="OrthoDB" id="9801766at2"/>
<proteinExistence type="predicted"/>
<accession>A0A366L8S3</accession>
<name>A0A366L8S3_9SPHI</name>
<feature type="active site" description="Proton acceptor" evidence="1">
    <location>
        <position position="186"/>
    </location>
</feature>
<dbReference type="SUPFAM" id="SSF52777">
    <property type="entry name" value="CoA-dependent acyltransferases"/>
    <property type="match status" value="1"/>
</dbReference>
<dbReference type="Gene3D" id="3.30.559.10">
    <property type="entry name" value="Chloramphenicol acetyltransferase-like domain"/>
    <property type="match status" value="1"/>
</dbReference>
<dbReference type="RefSeq" id="WP_113947818.1">
    <property type="nucleotide sequence ID" value="NZ_QNQU01000004.1"/>
</dbReference>
<protein>
    <submittedName>
        <fullName evidence="2">Chloramphenicol acetyltransferase</fullName>
    </submittedName>
</protein>
<sequence length="214" mass="24613">MKEKIDINTWIRKDHFKFFSAFEEPFFGVTVDVDCTATYQEAKENNVSFFLLYLHKSLAAANQIDAFSYRIIDGEVWKYDVVHAAATINRPNGTFGFGYMDYHEDFEEFKIEANKEIEKVQATTGLIPSASGENVIHYSALPWLNFTSMSHARKFSFADSCPKISFGKVRDENGKKIMPVSIHVNHALMDGYHVAQFVDAYQELLNRKEVNHYV</sequence>
<dbReference type="PANTHER" id="PTHR38474:SF1">
    <property type="entry name" value="SLR0299 PROTEIN"/>
    <property type="match status" value="1"/>
</dbReference>
<reference evidence="2 3" key="1">
    <citation type="submission" date="2018-07" db="EMBL/GenBank/DDBJ databases">
        <title>A draft genome of a endophytic bacteria, a new species of Pedobacter.</title>
        <authorList>
            <person name="Zhang Z.D."/>
            <person name="Chen Z.J."/>
        </authorList>
    </citation>
    <scope>NUCLEOTIDE SEQUENCE [LARGE SCALE GENOMIC DNA]</scope>
    <source>
        <strain evidence="2 3">RS10</strain>
    </source>
</reference>
<dbReference type="SMART" id="SM01059">
    <property type="entry name" value="CAT"/>
    <property type="match status" value="1"/>
</dbReference>
<dbReference type="Proteomes" id="UP000252081">
    <property type="component" value="Unassembled WGS sequence"/>
</dbReference>
<keyword evidence="3" id="KW-1185">Reference proteome</keyword>
<evidence type="ECO:0000313" key="2">
    <source>
        <dbReference type="EMBL" id="RBQ09883.1"/>
    </source>
</evidence>
<gene>
    <name evidence="2" type="ORF">DRW42_05410</name>
</gene>
<dbReference type="InterPro" id="IPR001707">
    <property type="entry name" value="Cmp_AcTrfase"/>
</dbReference>
<dbReference type="AlphaFoldDB" id="A0A366L8S3"/>
<dbReference type="Pfam" id="PF00302">
    <property type="entry name" value="CAT"/>
    <property type="match status" value="1"/>
</dbReference>
<comment type="caution">
    <text evidence="2">The sequence shown here is derived from an EMBL/GenBank/DDBJ whole genome shotgun (WGS) entry which is preliminary data.</text>
</comment>
<keyword evidence="2" id="KW-0808">Transferase</keyword>